<keyword evidence="5 7" id="KW-1133">Transmembrane helix</keyword>
<evidence type="ECO:0000256" key="5">
    <source>
        <dbReference type="ARBA" id="ARBA00022989"/>
    </source>
</evidence>
<comment type="similarity">
    <text evidence="7">Belongs to the binding-protein-dependent transport system permease family.</text>
</comment>
<evidence type="ECO:0000259" key="8">
    <source>
        <dbReference type="PROSITE" id="PS50928"/>
    </source>
</evidence>
<evidence type="ECO:0000256" key="3">
    <source>
        <dbReference type="ARBA" id="ARBA00022475"/>
    </source>
</evidence>
<gene>
    <name evidence="9" type="ORF">PY649_08430</name>
</gene>
<dbReference type="InterPro" id="IPR035906">
    <property type="entry name" value="MetI-like_sf"/>
</dbReference>
<dbReference type="SUPFAM" id="SSF161098">
    <property type="entry name" value="MetI-like"/>
    <property type="match status" value="1"/>
</dbReference>
<feature type="transmembrane region" description="Helical" evidence="7">
    <location>
        <begin position="196"/>
        <end position="216"/>
    </location>
</feature>
<comment type="caution">
    <text evidence="9">The sequence shown here is derived from an EMBL/GenBank/DDBJ whole genome shotgun (WGS) entry which is preliminary data.</text>
</comment>
<dbReference type="EMBL" id="JARFYM010000004">
    <property type="protein sequence ID" value="MDL2398915.1"/>
    <property type="molecule type" value="Genomic_DNA"/>
</dbReference>
<protein>
    <submittedName>
        <fullName evidence="9">ABC transporter permease subunit</fullName>
    </submittedName>
</protein>
<feature type="domain" description="ABC transmembrane type-1" evidence="8">
    <location>
        <begin position="74"/>
        <end position="254"/>
    </location>
</feature>
<proteinExistence type="inferred from homology"/>
<feature type="transmembrane region" description="Helical" evidence="7">
    <location>
        <begin position="113"/>
        <end position="134"/>
    </location>
</feature>
<evidence type="ECO:0000256" key="6">
    <source>
        <dbReference type="ARBA" id="ARBA00023136"/>
    </source>
</evidence>
<keyword evidence="4 7" id="KW-0812">Transmembrane</keyword>
<reference evidence="9" key="1">
    <citation type="submission" date="2023-06" db="EMBL/GenBank/DDBJ databases">
        <title>Phylogenetic Diversity of Rhizobium strains.</title>
        <authorList>
            <person name="Moura F.T."/>
            <person name="Helene L.C.F."/>
            <person name="Hungria M."/>
        </authorList>
    </citation>
    <scope>NUCLEOTIDE SEQUENCE</scope>
    <source>
        <strain evidence="9">CCGE526</strain>
    </source>
</reference>
<name>A0ABT7JT36_9HYPH</name>
<keyword evidence="3" id="KW-1003">Cell membrane</keyword>
<evidence type="ECO:0000256" key="7">
    <source>
        <dbReference type="RuleBase" id="RU363032"/>
    </source>
</evidence>
<dbReference type="Gene3D" id="1.10.3720.10">
    <property type="entry name" value="MetI-like"/>
    <property type="match status" value="1"/>
</dbReference>
<dbReference type="PANTHER" id="PTHR30151">
    <property type="entry name" value="ALKANE SULFONATE ABC TRANSPORTER-RELATED, MEMBRANE SUBUNIT"/>
    <property type="match status" value="1"/>
</dbReference>
<dbReference type="InterPro" id="IPR000515">
    <property type="entry name" value="MetI-like"/>
</dbReference>
<feature type="transmembrane region" description="Helical" evidence="7">
    <location>
        <begin position="28"/>
        <end position="56"/>
    </location>
</feature>
<dbReference type="Proteomes" id="UP001172645">
    <property type="component" value="Unassembled WGS sequence"/>
</dbReference>
<dbReference type="PROSITE" id="PS50928">
    <property type="entry name" value="ABC_TM1"/>
    <property type="match status" value="1"/>
</dbReference>
<evidence type="ECO:0000256" key="1">
    <source>
        <dbReference type="ARBA" id="ARBA00004651"/>
    </source>
</evidence>
<dbReference type="CDD" id="cd06261">
    <property type="entry name" value="TM_PBP2"/>
    <property type="match status" value="1"/>
</dbReference>
<evidence type="ECO:0000313" key="10">
    <source>
        <dbReference type="Proteomes" id="UP001172645"/>
    </source>
</evidence>
<feature type="transmembrane region" description="Helical" evidence="7">
    <location>
        <begin position="140"/>
        <end position="159"/>
    </location>
</feature>
<evidence type="ECO:0000313" key="9">
    <source>
        <dbReference type="EMBL" id="MDL2398915.1"/>
    </source>
</evidence>
<feature type="transmembrane region" description="Helical" evidence="7">
    <location>
        <begin position="236"/>
        <end position="257"/>
    </location>
</feature>
<keyword evidence="6 7" id="KW-0472">Membrane</keyword>
<evidence type="ECO:0000256" key="4">
    <source>
        <dbReference type="ARBA" id="ARBA00022692"/>
    </source>
</evidence>
<accession>A0ABT7JT36</accession>
<keyword evidence="2 7" id="KW-0813">Transport</keyword>
<dbReference type="Pfam" id="PF00528">
    <property type="entry name" value="BPD_transp_1"/>
    <property type="match status" value="1"/>
</dbReference>
<feature type="transmembrane region" description="Helical" evidence="7">
    <location>
        <begin position="76"/>
        <end position="101"/>
    </location>
</feature>
<comment type="subcellular location">
    <subcellularLocation>
        <location evidence="1 7">Cell membrane</location>
        <topology evidence="1 7">Multi-pass membrane protein</topology>
    </subcellularLocation>
</comment>
<dbReference type="PANTHER" id="PTHR30151:SF0">
    <property type="entry name" value="ABC TRANSPORTER PERMEASE PROTEIN MJ0413-RELATED"/>
    <property type="match status" value="1"/>
</dbReference>
<sequence>MTSIDSYKPIEVVERSSIWKRHQRSFDLLLLAIVVVAVWQVFFLIGGAVALASPLQATRTAIAMLTSADFWVDIRATFSAFASSVVIEAILGILLGAILGLRRMTGDVVEPMIAGLYSIPKLMFFPMITLFFGIGMSSEVAFGVLHGIIPIILFTMSAVRNIKPVYLKSARTMGLSTTQTLFTIALPATVPEIFTGLRIGISGALIGVILCEMFGSSKGVGFRLMNAMANNVVADISAITLILIVVAAVLSAALMVIDERLHRRI</sequence>
<organism evidence="9 10">
    <name type="scientific">Rhizobium mayense</name>
    <dbReference type="NCBI Taxonomy" id="1312184"/>
    <lineage>
        <taxon>Bacteria</taxon>
        <taxon>Pseudomonadati</taxon>
        <taxon>Pseudomonadota</taxon>
        <taxon>Alphaproteobacteria</taxon>
        <taxon>Hyphomicrobiales</taxon>
        <taxon>Rhizobiaceae</taxon>
        <taxon>Rhizobium/Agrobacterium group</taxon>
        <taxon>Rhizobium</taxon>
    </lineage>
</organism>
<keyword evidence="10" id="KW-1185">Reference proteome</keyword>
<evidence type="ECO:0000256" key="2">
    <source>
        <dbReference type="ARBA" id="ARBA00022448"/>
    </source>
</evidence>
<dbReference type="RefSeq" id="WP_285867808.1">
    <property type="nucleotide sequence ID" value="NZ_JARFYM010000004.1"/>
</dbReference>